<gene>
    <name evidence="2" type="ORF">MKW94_024166</name>
</gene>
<accession>A0AA41V927</accession>
<comment type="caution">
    <text evidence="2">The sequence shown here is derived from an EMBL/GenBank/DDBJ whole genome shotgun (WGS) entry which is preliminary data.</text>
</comment>
<organism evidence="2 3">
    <name type="scientific">Papaver nudicaule</name>
    <name type="common">Iceland poppy</name>
    <dbReference type="NCBI Taxonomy" id="74823"/>
    <lineage>
        <taxon>Eukaryota</taxon>
        <taxon>Viridiplantae</taxon>
        <taxon>Streptophyta</taxon>
        <taxon>Embryophyta</taxon>
        <taxon>Tracheophyta</taxon>
        <taxon>Spermatophyta</taxon>
        <taxon>Magnoliopsida</taxon>
        <taxon>Ranunculales</taxon>
        <taxon>Papaveraceae</taxon>
        <taxon>Papaveroideae</taxon>
        <taxon>Papaver</taxon>
    </lineage>
</organism>
<dbReference type="Proteomes" id="UP001177140">
    <property type="component" value="Unassembled WGS sequence"/>
</dbReference>
<proteinExistence type="predicted"/>
<evidence type="ECO:0000256" key="1">
    <source>
        <dbReference type="SAM" id="MobiDB-lite"/>
    </source>
</evidence>
<dbReference type="EMBL" id="JAJJMA010156307">
    <property type="protein sequence ID" value="MCL7035404.1"/>
    <property type="molecule type" value="Genomic_DNA"/>
</dbReference>
<dbReference type="AlphaFoldDB" id="A0AA41V927"/>
<keyword evidence="3" id="KW-1185">Reference proteome</keyword>
<feature type="region of interest" description="Disordered" evidence="1">
    <location>
        <begin position="1"/>
        <end position="59"/>
    </location>
</feature>
<evidence type="ECO:0000313" key="3">
    <source>
        <dbReference type="Proteomes" id="UP001177140"/>
    </source>
</evidence>
<protein>
    <submittedName>
        <fullName evidence="2">Uncharacterized protein</fullName>
    </submittedName>
</protein>
<feature type="compositionally biased region" description="Polar residues" evidence="1">
    <location>
        <begin position="1"/>
        <end position="17"/>
    </location>
</feature>
<feature type="compositionally biased region" description="Basic and acidic residues" evidence="1">
    <location>
        <begin position="41"/>
        <end position="52"/>
    </location>
</feature>
<sequence length="136" mass="15376">MDNQQNGEEGQEPNSLATAAAPKQKRARSDTTLASFMGKSKPKDEVYWDDSGKPTSSNSTQYSDVIGVLLKQSRRFQWQKHWDKQDDDAKDWLWAKLMVVYVAATGGARFPHRGGLNFFFRVSSYSEGGLKKKKIL</sequence>
<evidence type="ECO:0000313" key="2">
    <source>
        <dbReference type="EMBL" id="MCL7035404.1"/>
    </source>
</evidence>
<reference evidence="2" key="1">
    <citation type="submission" date="2022-03" db="EMBL/GenBank/DDBJ databases">
        <title>A functionally conserved STORR gene fusion in Papaver species that diverged 16.8 million years ago.</title>
        <authorList>
            <person name="Catania T."/>
        </authorList>
    </citation>
    <scope>NUCLEOTIDE SEQUENCE</scope>
    <source>
        <strain evidence="2">S-191538</strain>
    </source>
</reference>
<name>A0AA41V927_PAPNU</name>